<gene>
    <name evidence="1" type="ORF">METZ01_LOCUS262636</name>
</gene>
<organism evidence="1">
    <name type="scientific">marine metagenome</name>
    <dbReference type="NCBI Taxonomy" id="408172"/>
    <lineage>
        <taxon>unclassified sequences</taxon>
        <taxon>metagenomes</taxon>
        <taxon>ecological metagenomes</taxon>
    </lineage>
</organism>
<evidence type="ECO:0008006" key="2">
    <source>
        <dbReference type="Google" id="ProtNLM"/>
    </source>
</evidence>
<dbReference type="InterPro" id="IPR010237">
    <property type="entry name" value="Pyr-5-nucltdase"/>
</dbReference>
<dbReference type="AlphaFoldDB" id="A0A382JEJ7"/>
<protein>
    <recommendedName>
        <fullName evidence="2">Pyrimidine 5'-nucleotidase</fullName>
    </recommendedName>
</protein>
<proteinExistence type="predicted"/>
<evidence type="ECO:0000313" key="1">
    <source>
        <dbReference type="EMBL" id="SVC09782.1"/>
    </source>
</evidence>
<name>A0A382JEJ7_9ZZZZ</name>
<dbReference type="PANTHER" id="PTHR12725:SF117">
    <property type="entry name" value="HALOACID DEHALOGENASE-LIKE HYDROLASE"/>
    <property type="match status" value="1"/>
</dbReference>
<dbReference type="PANTHER" id="PTHR12725">
    <property type="entry name" value="HALOACID DEHALOGENASE-LIKE HYDROLASE"/>
    <property type="match status" value="1"/>
</dbReference>
<dbReference type="NCBIfam" id="TIGR01993">
    <property type="entry name" value="Pyr-5-nucltdase"/>
    <property type="match status" value="1"/>
</dbReference>
<dbReference type="InterPro" id="IPR036412">
    <property type="entry name" value="HAD-like_sf"/>
</dbReference>
<dbReference type="SUPFAM" id="SSF56784">
    <property type="entry name" value="HAD-like"/>
    <property type="match status" value="1"/>
</dbReference>
<feature type="non-terminal residue" evidence="1">
    <location>
        <position position="166"/>
    </location>
</feature>
<sequence length="166" mass="18652">MATNHLVISVRLEQCEEMNDFVARSRLSVQSRLGSPEAWLFDLDNTLYPAASNLFDQIDQRMGAYISNLLGISQEHARELQKRYYREYGSTLNGLMSHHAADPDAYHEYVHDIDLTVISSSPSLAAALSRLPGRKIIFTNGSAGHAERVMARLGGRNYFEGIHDIK</sequence>
<reference evidence="1" key="1">
    <citation type="submission" date="2018-05" db="EMBL/GenBank/DDBJ databases">
        <authorList>
            <person name="Lanie J.A."/>
            <person name="Ng W.-L."/>
            <person name="Kazmierczak K.M."/>
            <person name="Andrzejewski T.M."/>
            <person name="Davidsen T.M."/>
            <person name="Wayne K.J."/>
            <person name="Tettelin H."/>
            <person name="Glass J.I."/>
            <person name="Rusch D."/>
            <person name="Podicherti R."/>
            <person name="Tsui H.-C.T."/>
            <person name="Winkler M.E."/>
        </authorList>
    </citation>
    <scope>NUCLEOTIDE SEQUENCE</scope>
</reference>
<dbReference type="EMBL" id="UINC01073419">
    <property type="protein sequence ID" value="SVC09782.1"/>
    <property type="molecule type" value="Genomic_DNA"/>
</dbReference>
<dbReference type="Gene3D" id="1.10.150.450">
    <property type="match status" value="1"/>
</dbReference>
<accession>A0A382JEJ7</accession>